<name>A0A8T2SWV0_CERRI</name>
<accession>A0A8T2SWV0</accession>
<dbReference type="Proteomes" id="UP000825935">
    <property type="component" value="Chromosome 17"/>
</dbReference>
<dbReference type="AlphaFoldDB" id="A0A8T2SWV0"/>
<keyword evidence="2" id="KW-1185">Reference proteome</keyword>
<evidence type="ECO:0000313" key="1">
    <source>
        <dbReference type="EMBL" id="KAH7372580.1"/>
    </source>
</evidence>
<dbReference type="EMBL" id="CM035422">
    <property type="protein sequence ID" value="KAH7372580.1"/>
    <property type="molecule type" value="Genomic_DNA"/>
</dbReference>
<protein>
    <submittedName>
        <fullName evidence="1">Uncharacterized protein</fullName>
    </submittedName>
</protein>
<gene>
    <name evidence="1" type="ORF">KP509_17G011200</name>
</gene>
<comment type="caution">
    <text evidence="1">The sequence shown here is derived from an EMBL/GenBank/DDBJ whole genome shotgun (WGS) entry which is preliminary data.</text>
</comment>
<evidence type="ECO:0000313" key="2">
    <source>
        <dbReference type="Proteomes" id="UP000825935"/>
    </source>
</evidence>
<sequence length="143" mass="15774">MPLWYGQSGKLMVDALLVNMSVTSLTIFALSRLSEGEFPRTLSQEDGDSWGRLLSHHRSLRSIEICQYEVPASSLYNILASLQKSFSLHSLTVASESVGKGYSKAQVLDLLRQSRTFYNLRLNIGALVCEANGLVPFSTSPFG</sequence>
<organism evidence="1 2">
    <name type="scientific">Ceratopteris richardii</name>
    <name type="common">Triangle waterfern</name>
    <dbReference type="NCBI Taxonomy" id="49495"/>
    <lineage>
        <taxon>Eukaryota</taxon>
        <taxon>Viridiplantae</taxon>
        <taxon>Streptophyta</taxon>
        <taxon>Embryophyta</taxon>
        <taxon>Tracheophyta</taxon>
        <taxon>Polypodiopsida</taxon>
        <taxon>Polypodiidae</taxon>
        <taxon>Polypodiales</taxon>
        <taxon>Pteridineae</taxon>
        <taxon>Pteridaceae</taxon>
        <taxon>Parkerioideae</taxon>
        <taxon>Ceratopteris</taxon>
    </lineage>
</organism>
<proteinExistence type="predicted"/>
<reference evidence="1" key="1">
    <citation type="submission" date="2021-08" db="EMBL/GenBank/DDBJ databases">
        <title>WGS assembly of Ceratopteris richardii.</title>
        <authorList>
            <person name="Marchant D.B."/>
            <person name="Chen G."/>
            <person name="Jenkins J."/>
            <person name="Shu S."/>
            <person name="Leebens-Mack J."/>
            <person name="Grimwood J."/>
            <person name="Schmutz J."/>
            <person name="Soltis P."/>
            <person name="Soltis D."/>
            <person name="Chen Z.-H."/>
        </authorList>
    </citation>
    <scope>NUCLEOTIDE SEQUENCE</scope>
    <source>
        <strain evidence="1">Whitten #5841</strain>
        <tissue evidence="1">Leaf</tissue>
    </source>
</reference>